<evidence type="ECO:0000313" key="2">
    <source>
        <dbReference type="Proteomes" id="UP001596289"/>
    </source>
</evidence>
<name>A0ABW1RH28_9LACO</name>
<comment type="caution">
    <text evidence="1">The sequence shown here is derived from an EMBL/GenBank/DDBJ whole genome shotgun (WGS) entry which is preliminary data.</text>
</comment>
<dbReference type="Proteomes" id="UP001596289">
    <property type="component" value="Unassembled WGS sequence"/>
</dbReference>
<dbReference type="RefSeq" id="WP_125552508.1">
    <property type="nucleotide sequence ID" value="NZ_JBHSSL010000042.1"/>
</dbReference>
<dbReference type="EMBL" id="JBHSSL010000042">
    <property type="protein sequence ID" value="MFC6170439.1"/>
    <property type="molecule type" value="Genomic_DNA"/>
</dbReference>
<dbReference type="Pfam" id="PF07410">
    <property type="entry name" value="Phage_Gp111"/>
    <property type="match status" value="1"/>
</dbReference>
<accession>A0ABW1RH28</accession>
<evidence type="ECO:0000313" key="1">
    <source>
        <dbReference type="EMBL" id="MFC6170439.1"/>
    </source>
</evidence>
<keyword evidence="2" id="KW-1185">Reference proteome</keyword>
<protein>
    <submittedName>
        <fullName evidence="1">Uncharacterized protein</fullName>
    </submittedName>
</protein>
<dbReference type="InterPro" id="IPR010878">
    <property type="entry name" value="Gp111"/>
</dbReference>
<sequence>MFNLKSIVTSAWKVARNGQSQFGGSVVSYLSDSFKIAWFEAKHIDDFRFYGFKNWFTPDHLTGDELNLVCGGYVDVKKVAETEKAVKLDFISYLGWDLKVWAPKAALMTAADLKANDDRKQNAFAKMDALKAWAKDHGVKGLRARMKKATVIKKINDLGLVAPAELI</sequence>
<gene>
    <name evidence="1" type="ORF">ACFQGP_07605</name>
</gene>
<organism evidence="1 2">
    <name type="scientific">Loigolactobacillus jiayinensis</name>
    <dbReference type="NCBI Taxonomy" id="2486016"/>
    <lineage>
        <taxon>Bacteria</taxon>
        <taxon>Bacillati</taxon>
        <taxon>Bacillota</taxon>
        <taxon>Bacilli</taxon>
        <taxon>Lactobacillales</taxon>
        <taxon>Lactobacillaceae</taxon>
        <taxon>Loigolactobacillus</taxon>
    </lineage>
</organism>
<proteinExistence type="predicted"/>
<reference evidence="2" key="1">
    <citation type="journal article" date="2019" name="Int. J. Syst. Evol. Microbiol.">
        <title>The Global Catalogue of Microorganisms (GCM) 10K type strain sequencing project: providing services to taxonomists for standard genome sequencing and annotation.</title>
        <authorList>
            <consortium name="The Broad Institute Genomics Platform"/>
            <consortium name="The Broad Institute Genome Sequencing Center for Infectious Disease"/>
            <person name="Wu L."/>
            <person name="Ma J."/>
        </authorList>
    </citation>
    <scope>NUCLEOTIDE SEQUENCE [LARGE SCALE GENOMIC DNA]</scope>
    <source>
        <strain evidence="2">CCM 8904</strain>
    </source>
</reference>